<comment type="caution">
    <text evidence="1">The sequence shown here is derived from an EMBL/GenBank/DDBJ whole genome shotgun (WGS) entry which is preliminary data.</text>
</comment>
<organism evidence="1 2">
    <name type="scientific">Geomonas silvestris</name>
    <dbReference type="NCBI Taxonomy" id="2740184"/>
    <lineage>
        <taxon>Bacteria</taxon>
        <taxon>Pseudomonadati</taxon>
        <taxon>Thermodesulfobacteriota</taxon>
        <taxon>Desulfuromonadia</taxon>
        <taxon>Geobacterales</taxon>
        <taxon>Geobacteraceae</taxon>
        <taxon>Geomonas</taxon>
    </lineage>
</organism>
<evidence type="ECO:0000313" key="2">
    <source>
        <dbReference type="Proteomes" id="UP000556026"/>
    </source>
</evidence>
<dbReference type="RefSeq" id="WP_183355758.1">
    <property type="nucleotide sequence ID" value="NZ_BLXX01000011.1"/>
</dbReference>
<dbReference type="AlphaFoldDB" id="A0A6V8MLN0"/>
<protein>
    <submittedName>
        <fullName evidence="1">Uncharacterized protein</fullName>
    </submittedName>
</protein>
<dbReference type="EMBL" id="BLXX01000011">
    <property type="protein sequence ID" value="GFO60951.1"/>
    <property type="molecule type" value="Genomic_DNA"/>
</dbReference>
<name>A0A6V8MLN0_9BACT</name>
<sequence>MRPLPEKAVSAVSHEQVLALEKALVAMPQVEITPVHYFAEGLYAREILIPAGTCLTGKIHLAEHVNIISKGRISVLTEDGVKTISAPATLVSKPGIKRAGYAHEDTVWTTIHACEAETVEEAEVALVVGTFEQFELAYGTKEALCHS</sequence>
<dbReference type="Proteomes" id="UP000556026">
    <property type="component" value="Unassembled WGS sequence"/>
</dbReference>
<accession>A0A6V8MLN0</accession>
<keyword evidence="2" id="KW-1185">Reference proteome</keyword>
<proteinExistence type="predicted"/>
<reference evidence="2" key="1">
    <citation type="submission" date="2020-06" db="EMBL/GenBank/DDBJ databases">
        <title>Draft genomic sequence of Geomonas sp. Red330.</title>
        <authorList>
            <person name="Itoh H."/>
            <person name="Zhenxing X."/>
            <person name="Ushijima N."/>
            <person name="Masuda Y."/>
            <person name="Shiratori Y."/>
            <person name="Senoo K."/>
        </authorList>
    </citation>
    <scope>NUCLEOTIDE SEQUENCE [LARGE SCALE GENOMIC DNA]</scope>
    <source>
        <strain evidence="2">Red330</strain>
    </source>
</reference>
<evidence type="ECO:0000313" key="1">
    <source>
        <dbReference type="EMBL" id="GFO60951.1"/>
    </source>
</evidence>
<gene>
    <name evidence="1" type="ORF">GMST_32760</name>
</gene>